<evidence type="ECO:0000256" key="10">
    <source>
        <dbReference type="RuleBase" id="RU365087"/>
    </source>
</evidence>
<evidence type="ECO:0000256" key="5">
    <source>
        <dbReference type="ARBA" id="ARBA00022692"/>
    </source>
</evidence>
<evidence type="ECO:0000256" key="9">
    <source>
        <dbReference type="ARBA" id="ARBA00023136"/>
    </source>
</evidence>
<evidence type="ECO:0000256" key="2">
    <source>
        <dbReference type="ARBA" id="ARBA00008445"/>
    </source>
</evidence>
<evidence type="ECO:0000313" key="12">
    <source>
        <dbReference type="Proteomes" id="UP001249959"/>
    </source>
</evidence>
<gene>
    <name evidence="11" type="primary">secG</name>
    <name evidence="11" type="ORF">PQG45_04095</name>
</gene>
<dbReference type="Pfam" id="PF03840">
    <property type="entry name" value="SecG"/>
    <property type="match status" value="1"/>
</dbReference>
<feature type="transmembrane region" description="Helical" evidence="10">
    <location>
        <begin position="55"/>
        <end position="74"/>
    </location>
</feature>
<evidence type="ECO:0000256" key="3">
    <source>
        <dbReference type="ARBA" id="ARBA00022448"/>
    </source>
</evidence>
<dbReference type="PANTHER" id="PTHR34182:SF1">
    <property type="entry name" value="PROTEIN-EXPORT MEMBRANE PROTEIN SECG"/>
    <property type="match status" value="1"/>
</dbReference>
<dbReference type="EMBL" id="JAVNWW010000001">
    <property type="protein sequence ID" value="MDU0808213.1"/>
    <property type="molecule type" value="Genomic_DNA"/>
</dbReference>
<keyword evidence="3 10" id="KW-0813">Transport</keyword>
<dbReference type="PANTHER" id="PTHR34182">
    <property type="entry name" value="PROTEIN-EXPORT MEMBRANE PROTEIN SECG"/>
    <property type="match status" value="1"/>
</dbReference>
<evidence type="ECO:0000256" key="1">
    <source>
        <dbReference type="ARBA" id="ARBA00004651"/>
    </source>
</evidence>
<accession>A0ABU3TQS4</accession>
<keyword evidence="6 10" id="KW-0653">Protein transport</keyword>
<comment type="caution">
    <text evidence="11">The sequence shown here is derived from an EMBL/GenBank/DDBJ whole genome shotgun (WGS) entry which is preliminary data.</text>
</comment>
<name>A0ABU3TQS4_9BACT</name>
<evidence type="ECO:0000256" key="7">
    <source>
        <dbReference type="ARBA" id="ARBA00022989"/>
    </source>
</evidence>
<proteinExistence type="inferred from homology"/>
<evidence type="ECO:0000256" key="8">
    <source>
        <dbReference type="ARBA" id="ARBA00023010"/>
    </source>
</evidence>
<evidence type="ECO:0000256" key="4">
    <source>
        <dbReference type="ARBA" id="ARBA00022475"/>
    </source>
</evidence>
<dbReference type="PRINTS" id="PR01651">
    <property type="entry name" value="SECGEXPORT"/>
</dbReference>
<keyword evidence="5 10" id="KW-0812">Transmembrane</keyword>
<evidence type="ECO:0000256" key="6">
    <source>
        <dbReference type="ARBA" id="ARBA00022927"/>
    </source>
</evidence>
<keyword evidence="8 10" id="KW-0811">Translocation</keyword>
<dbReference type="NCBIfam" id="TIGR00810">
    <property type="entry name" value="secG"/>
    <property type="match status" value="1"/>
</dbReference>
<comment type="subcellular location">
    <subcellularLocation>
        <location evidence="1 10">Cell membrane</location>
        <topology evidence="1 10">Multi-pass membrane protein</topology>
    </subcellularLocation>
</comment>
<comment type="similarity">
    <text evidence="2 10">Belongs to the SecG family.</text>
</comment>
<dbReference type="InterPro" id="IPR004692">
    <property type="entry name" value="SecG"/>
</dbReference>
<comment type="function">
    <text evidence="10">Involved in protein export. Participates in an early event of protein translocation.</text>
</comment>
<comment type="caution">
    <text evidence="10">Lacks conserved residue(s) required for the propagation of feature annotation.</text>
</comment>
<sequence length="110" mass="11217">MFTLLISLIVLFSVLLIILILVQNPKGGGISGEFGSAGATQMFGVQKTGDLVEQLTWGFSIAILALVLITNFTVSSGSADATQSVNVEKAATKTVPAAPAPMAPATPAAK</sequence>
<keyword evidence="9 10" id="KW-0472">Membrane</keyword>
<protein>
    <recommendedName>
        <fullName evidence="10">Protein-export membrane protein SecG</fullName>
    </recommendedName>
</protein>
<reference evidence="11 12" key="1">
    <citation type="submission" date="2023-09" db="EMBL/GenBank/DDBJ databases">
        <title>Aquirufa genomes.</title>
        <authorList>
            <person name="Pitt A."/>
        </authorList>
    </citation>
    <scope>NUCLEOTIDE SEQUENCE [LARGE SCALE GENOMIC DNA]</scope>
    <source>
        <strain evidence="11 12">LEOWEIH-7C</strain>
    </source>
</reference>
<keyword evidence="12" id="KW-1185">Reference proteome</keyword>
<organism evidence="11 12">
    <name type="scientific">Aquirufa regiilacus</name>
    <dbReference type="NCBI Taxonomy" id="3024868"/>
    <lineage>
        <taxon>Bacteria</taxon>
        <taxon>Pseudomonadati</taxon>
        <taxon>Bacteroidota</taxon>
        <taxon>Cytophagia</taxon>
        <taxon>Cytophagales</taxon>
        <taxon>Flectobacillaceae</taxon>
        <taxon>Aquirufa</taxon>
    </lineage>
</organism>
<evidence type="ECO:0000313" key="11">
    <source>
        <dbReference type="EMBL" id="MDU0808213.1"/>
    </source>
</evidence>
<dbReference type="Proteomes" id="UP001249959">
    <property type="component" value="Unassembled WGS sequence"/>
</dbReference>
<keyword evidence="7 10" id="KW-1133">Transmembrane helix</keyword>
<keyword evidence="4 10" id="KW-1003">Cell membrane</keyword>
<dbReference type="RefSeq" id="WP_315575530.1">
    <property type="nucleotide sequence ID" value="NZ_JARDXH010000002.1"/>
</dbReference>